<dbReference type="InterPro" id="IPR037066">
    <property type="entry name" value="Plug_dom_sf"/>
</dbReference>
<keyword evidence="6 7" id="KW-0998">Cell outer membrane</keyword>
<evidence type="ECO:0000256" key="5">
    <source>
        <dbReference type="ARBA" id="ARBA00023136"/>
    </source>
</evidence>
<dbReference type="InterPro" id="IPR039426">
    <property type="entry name" value="TonB-dep_rcpt-like"/>
</dbReference>
<dbReference type="PROSITE" id="PS52016">
    <property type="entry name" value="TONB_DEPENDENT_REC_3"/>
    <property type="match status" value="1"/>
</dbReference>
<evidence type="ECO:0000256" key="1">
    <source>
        <dbReference type="ARBA" id="ARBA00004571"/>
    </source>
</evidence>
<protein>
    <recommendedName>
        <fullName evidence="9">TonB-dependent receptor plug domain-containing protein</fullName>
    </recommendedName>
</protein>
<evidence type="ECO:0000256" key="3">
    <source>
        <dbReference type="ARBA" id="ARBA00022452"/>
    </source>
</evidence>
<feature type="signal peptide" evidence="8">
    <location>
        <begin position="1"/>
        <end position="23"/>
    </location>
</feature>
<evidence type="ECO:0000256" key="6">
    <source>
        <dbReference type="ARBA" id="ARBA00023237"/>
    </source>
</evidence>
<sequence>MLNMRNTLLFSLALGLAVTTVEAKVSKVANPSNLAAATAYSSDRLVQNTVTGTVSDANGPMPGVTVSVVGVPGSARTDADGKFKITAALGATLRFTSIGYVSQDLKVTGNTLNVVLKEEDNALEEVVVVGYGQQKKEHLTGAVSSINVQEVMGSRPIPDAGRGMQGTIPGLSVVIPSGEVGSDPVMKIRGQVASISGSSKPLILVDNVEIPSINMINPSDIESISVLKDAASSSIYGAKAAFGVILITTRKGSKTDSHNISYSNNFSMQAPFKPIDLAGLDGLEYTLEAAETQLENPAGGFWRLNRESFEKSKEWQKKYGGIVKYNDPVLYGRDWYIDDSGNKLGVRLYDPVKAMLKDNPISHLHNLGLNGKSGATNYNLSVGFLNQQGMMKPAEHDDFRRYNATLNVSTKVNEMLTLRGGAMYSDGTKRYPYSLTGFGANGDPWVYLYRWSRLHPIGVTEHGETLKDAASMASLAHTARNVDRYLNLNFGTTLDIMKGWDVKADYAYSTQNNHVNTSLPVVDKIVDPWYTPVQWFDEEGTRVYVDENGVPTDLGGMPAFRFPTGNITNLYEPMGNIYRKSIFSKRHTFNMFTTYSTKFDEVHDVKFMAGTNIVAYQYEDFWGRKMGLLNNDNPQFNFATKEAESGGDKKWDSQAGFFGRVNYAYKDRYLVEANLRYDGTSKFPKHLAWKWYPSVSAGWVLTNESFMKDISNVLSFAKVRGSWGSIGDQSVSNSLYVPTMAIIQNNWLDGSGAKFYQLGTPAAVSREIGWQNIEHANLGADLRFFNKLGVTFELFQRTTKDMIVAGDALPDTYGVTVPPRGNYGTLRTRGWELNLDYTHKFDNGLRLTANANLADAVSVTTKGADWRTPWESRLLKEDYSTGRRYGDIYGYVSDRLYQASDFVYDDQGNHVTTSIIHKGSAKTTNLLSGENPVYQTQFQTGQAVWGYISPGDMKFVDVDGDGYITPGEGTNGDPGDRVVIGNSTPRYEYGFRLGADYKGFDLSVFMQGVGKREIWGVGQLATAGYHVKDGAMPQAIAQDFWKKDRLDAFYPRALNANGANDYQTMVPQSRYILDMSYFKIKNITVGYALSENVLKKAGLKNARIYVSLENYFTFDNLRGLPIDPETISGESMLAEKYNQGRTGIGNPSFKSASLGLQIGL</sequence>
<dbReference type="GO" id="GO:0009279">
    <property type="term" value="C:cell outer membrane"/>
    <property type="evidence" value="ECO:0007669"/>
    <property type="project" value="UniProtKB-SubCell"/>
</dbReference>
<dbReference type="Pfam" id="PF13715">
    <property type="entry name" value="CarbopepD_reg_2"/>
    <property type="match status" value="1"/>
</dbReference>
<keyword evidence="4 7" id="KW-0812">Transmembrane</keyword>
<gene>
    <name evidence="10" type="ORF">M472_03825</name>
    <name evidence="11" type="ORF">M472_16395</name>
</gene>
<keyword evidence="2 7" id="KW-0813">Transport</keyword>
<dbReference type="InterPro" id="IPR023996">
    <property type="entry name" value="TonB-dep_OMP_SusC/RagA"/>
</dbReference>
<comment type="subcellular location">
    <subcellularLocation>
        <location evidence="1 7">Cell outer membrane</location>
        <topology evidence="1 7">Multi-pass membrane protein</topology>
    </subcellularLocation>
</comment>
<comment type="similarity">
    <text evidence="7">Belongs to the TonB-dependent receptor family.</text>
</comment>
<dbReference type="eggNOG" id="COG1629">
    <property type="taxonomic scope" value="Bacteria"/>
</dbReference>
<keyword evidence="5 7" id="KW-0472">Membrane</keyword>
<keyword evidence="8" id="KW-0732">Signal</keyword>
<keyword evidence="12" id="KW-1185">Reference proteome</keyword>
<dbReference type="InterPro" id="IPR012910">
    <property type="entry name" value="Plug_dom"/>
</dbReference>
<dbReference type="InterPro" id="IPR008969">
    <property type="entry name" value="CarboxyPept-like_regulatory"/>
</dbReference>
<accession>U2HYJ5</accession>
<evidence type="ECO:0000313" key="11">
    <source>
        <dbReference type="EMBL" id="ERJ60340.1"/>
    </source>
</evidence>
<evidence type="ECO:0000313" key="12">
    <source>
        <dbReference type="Proteomes" id="UP000016584"/>
    </source>
</evidence>
<feature type="domain" description="TonB-dependent receptor plug" evidence="9">
    <location>
        <begin position="136"/>
        <end position="244"/>
    </location>
</feature>
<dbReference type="STRING" id="1346330.M472_03825"/>
<dbReference type="PATRIC" id="fig|1346330.5.peg.1301"/>
<dbReference type="SUPFAM" id="SSF56935">
    <property type="entry name" value="Porins"/>
    <property type="match status" value="1"/>
</dbReference>
<reference evidence="11 12" key="1">
    <citation type="journal article" date="2013" name="Genome Announc.">
        <title>The Draft Genome Sequence of Sphingomonas paucimobilis Strain HER1398 (Proteobacteria), Host to the Giant PAU Phage, Indicates That It Is a Member of the Genus Sphingobacterium (Bacteroidetes).</title>
        <authorList>
            <person name="White R.A.III."/>
            <person name="Suttle C.A."/>
        </authorList>
    </citation>
    <scope>NUCLEOTIDE SEQUENCE [LARGE SCALE GENOMIC DNA]</scope>
    <source>
        <strain evidence="11 12">HER1398</strain>
    </source>
</reference>
<comment type="caution">
    <text evidence="11">The sequence shown here is derived from an EMBL/GenBank/DDBJ whole genome shotgun (WGS) entry which is preliminary data.</text>
</comment>
<dbReference type="EMBL" id="ATDL01000007">
    <property type="protein sequence ID" value="ERJ60340.1"/>
    <property type="molecule type" value="Genomic_DNA"/>
</dbReference>
<evidence type="ECO:0000256" key="4">
    <source>
        <dbReference type="ARBA" id="ARBA00022692"/>
    </source>
</evidence>
<evidence type="ECO:0000256" key="8">
    <source>
        <dbReference type="SAM" id="SignalP"/>
    </source>
</evidence>
<dbReference type="SUPFAM" id="SSF49464">
    <property type="entry name" value="Carboxypeptidase regulatory domain-like"/>
    <property type="match status" value="1"/>
</dbReference>
<dbReference type="Gene3D" id="2.170.130.10">
    <property type="entry name" value="TonB-dependent receptor, plug domain"/>
    <property type="match status" value="1"/>
</dbReference>
<organism evidence="11 12">
    <name type="scientific">Sphingobacterium paucimobilis HER1398</name>
    <dbReference type="NCBI Taxonomy" id="1346330"/>
    <lineage>
        <taxon>Bacteria</taxon>
        <taxon>Pseudomonadati</taxon>
        <taxon>Bacteroidota</taxon>
        <taxon>Sphingobacteriia</taxon>
        <taxon>Sphingobacteriales</taxon>
        <taxon>Sphingobacteriaceae</taxon>
        <taxon>Sphingobacterium</taxon>
    </lineage>
</organism>
<dbReference type="NCBIfam" id="TIGR04057">
    <property type="entry name" value="SusC_RagA_signa"/>
    <property type="match status" value="1"/>
</dbReference>
<dbReference type="InterPro" id="IPR023997">
    <property type="entry name" value="TonB-dep_OMP_SusC/RagA_CS"/>
</dbReference>
<dbReference type="EMBL" id="ATDL01000021">
    <property type="protein sequence ID" value="ERJ57889.1"/>
    <property type="molecule type" value="Genomic_DNA"/>
</dbReference>
<dbReference type="eggNOG" id="COG3188">
    <property type="taxonomic scope" value="Bacteria"/>
</dbReference>
<dbReference type="Gene3D" id="2.40.170.20">
    <property type="entry name" value="TonB-dependent receptor, beta-barrel domain"/>
    <property type="match status" value="1"/>
</dbReference>
<keyword evidence="3 7" id="KW-1134">Transmembrane beta strand</keyword>
<evidence type="ECO:0000259" key="9">
    <source>
        <dbReference type="Pfam" id="PF07715"/>
    </source>
</evidence>
<proteinExistence type="inferred from homology"/>
<dbReference type="Pfam" id="PF07715">
    <property type="entry name" value="Plug"/>
    <property type="match status" value="1"/>
</dbReference>
<name>U2HYJ5_9SPHI</name>
<evidence type="ECO:0000256" key="7">
    <source>
        <dbReference type="PROSITE-ProRule" id="PRU01360"/>
    </source>
</evidence>
<feature type="chain" id="PRO_5007729476" description="TonB-dependent receptor plug domain-containing protein" evidence="8">
    <location>
        <begin position="24"/>
        <end position="1160"/>
    </location>
</feature>
<dbReference type="Proteomes" id="UP000016584">
    <property type="component" value="Unassembled WGS sequence"/>
</dbReference>
<evidence type="ECO:0000256" key="2">
    <source>
        <dbReference type="ARBA" id="ARBA00022448"/>
    </source>
</evidence>
<dbReference type="AlphaFoldDB" id="U2HYJ5"/>
<dbReference type="Gene3D" id="2.60.40.1120">
    <property type="entry name" value="Carboxypeptidase-like, regulatory domain"/>
    <property type="match status" value="1"/>
</dbReference>
<dbReference type="NCBIfam" id="TIGR04056">
    <property type="entry name" value="OMP_RagA_SusC"/>
    <property type="match status" value="1"/>
</dbReference>
<dbReference type="InterPro" id="IPR036942">
    <property type="entry name" value="Beta-barrel_TonB_sf"/>
</dbReference>
<evidence type="ECO:0000313" key="10">
    <source>
        <dbReference type="EMBL" id="ERJ57889.1"/>
    </source>
</evidence>